<name>A0A922I1P0_DERFA</name>
<dbReference type="PANTHER" id="PTHR31974">
    <property type="entry name" value="BIOGENESIS OF LYSOSOME-RELATED ORGANELLES COMPLEX 1 SUBUNIT 3"/>
    <property type="match status" value="1"/>
</dbReference>
<feature type="region of interest" description="Disordered" evidence="3">
    <location>
        <begin position="71"/>
        <end position="136"/>
    </location>
</feature>
<evidence type="ECO:0000256" key="1">
    <source>
        <dbReference type="ARBA" id="ARBA00008942"/>
    </source>
</evidence>
<keyword evidence="5" id="KW-1185">Reference proteome</keyword>
<evidence type="ECO:0000313" key="4">
    <source>
        <dbReference type="EMBL" id="KAH9517402.1"/>
    </source>
</evidence>
<evidence type="ECO:0000313" key="5">
    <source>
        <dbReference type="Proteomes" id="UP000790347"/>
    </source>
</evidence>
<dbReference type="OrthoDB" id="10458340at2759"/>
<dbReference type="InterPro" id="IPR017245">
    <property type="entry name" value="BLOC-1_complex_su-3"/>
</dbReference>
<feature type="compositionally biased region" description="Polar residues" evidence="3">
    <location>
        <begin position="71"/>
        <end position="80"/>
    </location>
</feature>
<dbReference type="Proteomes" id="UP000790347">
    <property type="component" value="Unassembled WGS sequence"/>
</dbReference>
<dbReference type="PANTHER" id="PTHR31974:SF2">
    <property type="entry name" value="BIOGENESIS OF LYSOSOME-RELATED ORGANELLES COMPLEX 1 SUBUNIT 3"/>
    <property type="match status" value="1"/>
</dbReference>
<evidence type="ECO:0000256" key="2">
    <source>
        <dbReference type="ARBA" id="ARBA00019581"/>
    </source>
</evidence>
<organism evidence="4 5">
    <name type="scientific">Dermatophagoides farinae</name>
    <name type="common">American house dust mite</name>
    <dbReference type="NCBI Taxonomy" id="6954"/>
    <lineage>
        <taxon>Eukaryota</taxon>
        <taxon>Metazoa</taxon>
        <taxon>Ecdysozoa</taxon>
        <taxon>Arthropoda</taxon>
        <taxon>Chelicerata</taxon>
        <taxon>Arachnida</taxon>
        <taxon>Acari</taxon>
        <taxon>Acariformes</taxon>
        <taxon>Sarcoptiformes</taxon>
        <taxon>Astigmata</taxon>
        <taxon>Psoroptidia</taxon>
        <taxon>Analgoidea</taxon>
        <taxon>Pyroglyphidae</taxon>
        <taxon>Dermatophagoidinae</taxon>
        <taxon>Dermatophagoides</taxon>
    </lineage>
</organism>
<reference evidence="4" key="1">
    <citation type="submission" date="2013-05" db="EMBL/GenBank/DDBJ databases">
        <authorList>
            <person name="Yim A.K.Y."/>
            <person name="Chan T.F."/>
            <person name="Ji K.M."/>
            <person name="Liu X.Y."/>
            <person name="Zhou J.W."/>
            <person name="Li R.Q."/>
            <person name="Yang K.Y."/>
            <person name="Li J."/>
            <person name="Li M."/>
            <person name="Law P.T.W."/>
            <person name="Wu Y.L."/>
            <person name="Cai Z.L."/>
            <person name="Qin H."/>
            <person name="Bao Y."/>
            <person name="Leung R.K.K."/>
            <person name="Ng P.K.S."/>
            <person name="Zou J."/>
            <person name="Zhong X.J."/>
            <person name="Ran P.X."/>
            <person name="Zhong N.S."/>
            <person name="Liu Z.G."/>
            <person name="Tsui S.K.W."/>
        </authorList>
    </citation>
    <scope>NUCLEOTIDE SEQUENCE</scope>
    <source>
        <strain evidence="4">Derf</strain>
        <tissue evidence="4">Whole organism</tissue>
    </source>
</reference>
<sequence length="232" mass="25827">MHRRSAVRNNNNGKELRTLVHRKDNSNNKLSAVVVIGEASESDDNDDQLDQVQIIDDVLPMAEDITAGEVKQTSFTSSESIGHERPNMTETNATKNTNQYANDKQKNNYKGVTSISSPIPQSSGTKNRPTLKDSMTTASCHHRQSSNSSLLHSLLKESNEHVKQNLIKVSCSPYLMAQKKYSQIIRNLLSTQKLLQTSCQLLQTINDDINQLDKSFITLSSTIVANNNKLLS</sequence>
<reference evidence="4" key="2">
    <citation type="journal article" date="2022" name="Res Sq">
        <title>Comparative Genomics Reveals Insights into the Divergent Evolution of Astigmatic Mites and Household Pest Adaptations.</title>
        <authorList>
            <person name="Xiong Q."/>
            <person name="Wan A.T.-Y."/>
            <person name="Liu X.-Y."/>
            <person name="Fung C.S.-H."/>
            <person name="Xiao X."/>
            <person name="Malainual N."/>
            <person name="Hou J."/>
            <person name="Wang L."/>
            <person name="Wang M."/>
            <person name="Yang K."/>
            <person name="Cui Y."/>
            <person name="Leung E."/>
            <person name="Nong W."/>
            <person name="Shin S.-K."/>
            <person name="Au S."/>
            <person name="Jeong K.Y."/>
            <person name="Chew F.T."/>
            <person name="Hui J."/>
            <person name="Leung T.F."/>
            <person name="Tungtrongchitr A."/>
            <person name="Zhong N."/>
            <person name="Liu Z."/>
            <person name="Tsui S."/>
        </authorList>
    </citation>
    <scope>NUCLEOTIDE SEQUENCE</scope>
    <source>
        <strain evidence="4">Derf</strain>
        <tissue evidence="4">Whole organism</tissue>
    </source>
</reference>
<dbReference type="Pfam" id="PF15753">
    <property type="entry name" value="BLOC1S3"/>
    <property type="match status" value="1"/>
</dbReference>
<evidence type="ECO:0000256" key="3">
    <source>
        <dbReference type="SAM" id="MobiDB-lite"/>
    </source>
</evidence>
<protein>
    <recommendedName>
        <fullName evidence="2">Biogenesis of lysosome-related organelles complex 1 subunit 3</fullName>
    </recommendedName>
</protein>
<dbReference type="GO" id="GO:0031083">
    <property type="term" value="C:BLOC-1 complex"/>
    <property type="evidence" value="ECO:0007669"/>
    <property type="project" value="TreeGrafter"/>
</dbReference>
<accession>A0A922I1P0</accession>
<gene>
    <name evidence="4" type="ORF">DERF_008078</name>
</gene>
<dbReference type="EMBL" id="ASGP02000003">
    <property type="protein sequence ID" value="KAH9517402.1"/>
    <property type="molecule type" value="Genomic_DNA"/>
</dbReference>
<comment type="caution">
    <text evidence="4">The sequence shown here is derived from an EMBL/GenBank/DDBJ whole genome shotgun (WGS) entry which is preliminary data.</text>
</comment>
<comment type="similarity">
    <text evidence="1">Belongs to the BLOC1S3 family.</text>
</comment>
<feature type="compositionally biased region" description="Polar residues" evidence="3">
    <location>
        <begin position="88"/>
        <end position="136"/>
    </location>
</feature>
<proteinExistence type="inferred from homology"/>
<dbReference type="AlphaFoldDB" id="A0A922I1P0"/>